<proteinExistence type="predicted"/>
<dbReference type="AlphaFoldDB" id="A0A2T5G8C1"/>
<dbReference type="Proteomes" id="UP000244016">
    <property type="component" value="Unassembled WGS sequence"/>
</dbReference>
<sequence>MQDADTAFLRHGREGIPAAAGGIQSAANGLDPRAKEDLERAAGFRALGGAPIPFGERRTRGIAAGYGAHEPVFWCLVCSVKEEYHSGNLGRGFLPVAPAIGIFGVARRAALPVSLAGSHRSTHHRFAFRLLRSL</sequence>
<accession>A0A2T5G8C1</accession>
<name>A0A2T5G8C1_9BACL</name>
<evidence type="ECO:0000313" key="1">
    <source>
        <dbReference type="EMBL" id="PTQ52445.1"/>
    </source>
</evidence>
<protein>
    <submittedName>
        <fullName evidence="1">Uncharacterized protein</fullName>
    </submittedName>
</protein>
<evidence type="ECO:0000313" key="2">
    <source>
        <dbReference type="Proteomes" id="UP000244016"/>
    </source>
</evidence>
<reference evidence="1 2" key="1">
    <citation type="submission" date="2017-08" db="EMBL/GenBank/DDBJ databases">
        <title>Burning lignite coal seam in the remote Altai Mountains harbors a hydrogen-driven thermophilic microbial community.</title>
        <authorList>
            <person name="Kadnikov V.V."/>
            <person name="Mardanov A.V."/>
            <person name="Ivasenko D."/>
            <person name="Beletsky A.V."/>
            <person name="Karnachuk O.V."/>
            <person name="Ravin N.V."/>
        </authorList>
    </citation>
    <scope>NUCLEOTIDE SEQUENCE [LARGE SCALE GENOMIC DNA]</scope>
    <source>
        <strain evidence="1">AL31</strain>
    </source>
</reference>
<comment type="caution">
    <text evidence="1">The sequence shown here is derived from an EMBL/GenBank/DDBJ whole genome shotgun (WGS) entry which is preliminary data.</text>
</comment>
<dbReference type="EMBL" id="PEBW01000002">
    <property type="protein sequence ID" value="PTQ52445.1"/>
    <property type="molecule type" value="Genomic_DNA"/>
</dbReference>
<gene>
    <name evidence="1" type="ORF">BLITH_0624</name>
</gene>
<organism evidence="1 2">
    <name type="scientific">Brockia lithotrophica</name>
    <dbReference type="NCBI Taxonomy" id="933949"/>
    <lineage>
        <taxon>Bacteria</taxon>
        <taxon>Bacillati</taxon>
        <taxon>Bacillota</taxon>
        <taxon>Bacilli</taxon>
        <taxon>Bacillales</taxon>
        <taxon>Bacillales Family X. Incertae Sedis</taxon>
        <taxon>Brockia</taxon>
    </lineage>
</organism>